<dbReference type="Proteomes" id="UP000297245">
    <property type="component" value="Unassembled WGS sequence"/>
</dbReference>
<sequence length="454" mass="51142">MTSFYRPCTHFSRRHRRLCSCIDFKDRSDKDTCRFCGHGGEDHPIVKLRDDEPNTQLNTPTPSPSPPPMPIASSSRTHVISTPTTKHKGSTKTVQSIVAKNISESSKVLLTNLGKELKHGMKIPLKSNPHAVSNGGSSTRRTIKAAEKPTPTPRVLAVVLNPHGLVSMNGADVLKVNSVVNRAKLEHYVALGLAIHDKQNGLSIDTNLDHPETVRWLQEVFPALNHLYVDSEEKEKRSPWVLCSKLQKRIIIVPTKWPTTFDLYDKRTLDSKSWAEQYIYIAFLASRDPIPQAVLRKHAPEADPVQFNNVWASLAELEHWPDNEDSDVMEVEVQRTQKRKRPLDDEGSEAEDRRVHKTPRRSGRLQSRAVSKNSKGKGKERAAIRHDDEDSLSLSDDSSVNLKEESAIVSDLILSSPVKVIKMEESEPNLTFVPFSAPTKINDPWNPDRQFRLP</sequence>
<dbReference type="AlphaFoldDB" id="A0A4V4HB95"/>
<dbReference type="EMBL" id="ML180175">
    <property type="protein sequence ID" value="THU78545.1"/>
    <property type="molecule type" value="Genomic_DNA"/>
</dbReference>
<proteinExistence type="predicted"/>
<feature type="compositionally biased region" description="Pro residues" evidence="1">
    <location>
        <begin position="61"/>
        <end position="70"/>
    </location>
</feature>
<gene>
    <name evidence="2" type="ORF">K435DRAFT_811468</name>
</gene>
<name>A0A4V4HB95_DENBC</name>
<feature type="region of interest" description="Disordered" evidence="1">
    <location>
        <begin position="125"/>
        <end position="149"/>
    </location>
</feature>
<protein>
    <submittedName>
        <fullName evidence="2">Uncharacterized protein</fullName>
    </submittedName>
</protein>
<evidence type="ECO:0000313" key="2">
    <source>
        <dbReference type="EMBL" id="THU78545.1"/>
    </source>
</evidence>
<feature type="region of interest" description="Disordered" evidence="1">
    <location>
        <begin position="325"/>
        <end position="398"/>
    </location>
</feature>
<reference evidence="2 3" key="1">
    <citation type="journal article" date="2019" name="Nat. Ecol. Evol.">
        <title>Megaphylogeny resolves global patterns of mushroom evolution.</title>
        <authorList>
            <person name="Varga T."/>
            <person name="Krizsan K."/>
            <person name="Foldi C."/>
            <person name="Dima B."/>
            <person name="Sanchez-Garcia M."/>
            <person name="Sanchez-Ramirez S."/>
            <person name="Szollosi G.J."/>
            <person name="Szarkandi J.G."/>
            <person name="Papp V."/>
            <person name="Albert L."/>
            <person name="Andreopoulos W."/>
            <person name="Angelini C."/>
            <person name="Antonin V."/>
            <person name="Barry K.W."/>
            <person name="Bougher N.L."/>
            <person name="Buchanan P."/>
            <person name="Buyck B."/>
            <person name="Bense V."/>
            <person name="Catcheside P."/>
            <person name="Chovatia M."/>
            <person name="Cooper J."/>
            <person name="Damon W."/>
            <person name="Desjardin D."/>
            <person name="Finy P."/>
            <person name="Geml J."/>
            <person name="Haridas S."/>
            <person name="Hughes K."/>
            <person name="Justo A."/>
            <person name="Karasinski D."/>
            <person name="Kautmanova I."/>
            <person name="Kiss B."/>
            <person name="Kocsube S."/>
            <person name="Kotiranta H."/>
            <person name="LaButti K.M."/>
            <person name="Lechner B.E."/>
            <person name="Liimatainen K."/>
            <person name="Lipzen A."/>
            <person name="Lukacs Z."/>
            <person name="Mihaltcheva S."/>
            <person name="Morgado L.N."/>
            <person name="Niskanen T."/>
            <person name="Noordeloos M.E."/>
            <person name="Ohm R.A."/>
            <person name="Ortiz-Santana B."/>
            <person name="Ovrebo C."/>
            <person name="Racz N."/>
            <person name="Riley R."/>
            <person name="Savchenko A."/>
            <person name="Shiryaev A."/>
            <person name="Soop K."/>
            <person name="Spirin V."/>
            <person name="Szebenyi C."/>
            <person name="Tomsovsky M."/>
            <person name="Tulloss R.E."/>
            <person name="Uehling J."/>
            <person name="Grigoriev I.V."/>
            <person name="Vagvolgyi C."/>
            <person name="Papp T."/>
            <person name="Martin F.M."/>
            <person name="Miettinen O."/>
            <person name="Hibbett D.S."/>
            <person name="Nagy L.G."/>
        </authorList>
    </citation>
    <scope>NUCLEOTIDE SEQUENCE [LARGE SCALE GENOMIC DNA]</scope>
    <source>
        <strain evidence="2 3">CBS 962.96</strain>
    </source>
</reference>
<feature type="compositionally biased region" description="Polar residues" evidence="1">
    <location>
        <begin position="130"/>
        <end position="140"/>
    </location>
</feature>
<accession>A0A4V4HB95</accession>
<keyword evidence="3" id="KW-1185">Reference proteome</keyword>
<feature type="compositionally biased region" description="Basic and acidic residues" evidence="1">
    <location>
        <begin position="377"/>
        <end position="388"/>
    </location>
</feature>
<feature type="compositionally biased region" description="Polar residues" evidence="1">
    <location>
        <begin position="364"/>
        <end position="373"/>
    </location>
</feature>
<evidence type="ECO:0000256" key="1">
    <source>
        <dbReference type="SAM" id="MobiDB-lite"/>
    </source>
</evidence>
<evidence type="ECO:0000313" key="3">
    <source>
        <dbReference type="Proteomes" id="UP000297245"/>
    </source>
</evidence>
<organism evidence="2 3">
    <name type="scientific">Dendrothele bispora (strain CBS 962.96)</name>
    <dbReference type="NCBI Taxonomy" id="1314807"/>
    <lineage>
        <taxon>Eukaryota</taxon>
        <taxon>Fungi</taxon>
        <taxon>Dikarya</taxon>
        <taxon>Basidiomycota</taxon>
        <taxon>Agaricomycotina</taxon>
        <taxon>Agaricomycetes</taxon>
        <taxon>Agaricomycetidae</taxon>
        <taxon>Agaricales</taxon>
        <taxon>Agaricales incertae sedis</taxon>
        <taxon>Dendrothele</taxon>
    </lineage>
</organism>
<feature type="region of interest" description="Disordered" evidence="1">
    <location>
        <begin position="44"/>
        <end position="75"/>
    </location>
</feature>
<dbReference type="OrthoDB" id="2992129at2759"/>